<dbReference type="CDD" id="cd02522">
    <property type="entry name" value="GT_2_like_a"/>
    <property type="match status" value="1"/>
</dbReference>
<dbReference type="InterPro" id="IPR026461">
    <property type="entry name" value="Trfase_2_rSAM/seldom_assoc"/>
</dbReference>
<proteinExistence type="predicted"/>
<dbReference type="Gene3D" id="3.90.550.10">
    <property type="entry name" value="Spore Coat Polysaccharide Biosynthesis Protein SpsA, Chain A"/>
    <property type="match status" value="1"/>
</dbReference>
<dbReference type="PANTHER" id="PTHR43646:SF2">
    <property type="entry name" value="GLYCOSYLTRANSFERASE 2-LIKE DOMAIN-CONTAINING PROTEIN"/>
    <property type="match status" value="1"/>
</dbReference>
<keyword evidence="8" id="KW-1185">Reference proteome</keyword>
<protein>
    <submittedName>
        <fullName evidence="7">Glycosyl hydrolase</fullName>
    </submittedName>
</protein>
<dbReference type="Pfam" id="PF00535">
    <property type="entry name" value="Glycos_transf_2"/>
    <property type="match status" value="1"/>
</dbReference>
<keyword evidence="4" id="KW-0808">Transferase</keyword>
<dbReference type="AlphaFoldDB" id="A0A5J4IM66"/>
<name>A0A5J4IM66_9FLAO</name>
<evidence type="ECO:0000256" key="3">
    <source>
        <dbReference type="ARBA" id="ARBA00022676"/>
    </source>
</evidence>
<gene>
    <name evidence="7" type="ORF">ULMA_03330</name>
</gene>
<evidence type="ECO:0000259" key="6">
    <source>
        <dbReference type="Pfam" id="PF00535"/>
    </source>
</evidence>
<sequence>MSNSFQTIENLTKPIFVSLPYMLSVIIPVLNEAENIISVLSHLTESSSIETTSEIILVDGGSEDNTVQLALDFSERTPFSIFVISSEKGRAKQMNSGFRKSTGSILYFLHADSYPPKNFDALIINEVKKGNPAGCFKMKFDSDHWWLQLASWFTKFSWRACRGGDQSQFITRELFEEIGGFDETFIIYEDNILINELYKRNKFVVIQEWIGSSARMYQDKGVWFVQYHFYIIYLKKWFGADANELYAYYLKHIKDCRVAKISAEKATLSKKAFADE</sequence>
<reference evidence="7 8" key="1">
    <citation type="submission" date="2019-08" db="EMBL/GenBank/DDBJ databases">
        <title>Draft genome sequence of Ulvibacter marinus type strain NBRC 109484.</title>
        <authorList>
            <person name="Kawano K."/>
            <person name="Ushijima N."/>
            <person name="Kihara M."/>
            <person name="Itoh H."/>
        </authorList>
    </citation>
    <scope>NUCLEOTIDE SEQUENCE [LARGE SCALE GENOMIC DNA]</scope>
    <source>
        <strain evidence="7 8">NBRC 109484</strain>
    </source>
</reference>
<dbReference type="EMBL" id="BKCG01000001">
    <property type="protein sequence ID" value="GER58225.1"/>
    <property type="molecule type" value="Genomic_DNA"/>
</dbReference>
<evidence type="ECO:0000313" key="8">
    <source>
        <dbReference type="Proteomes" id="UP000326509"/>
    </source>
</evidence>
<comment type="subcellular location">
    <subcellularLocation>
        <location evidence="1">Cell membrane</location>
    </subcellularLocation>
</comment>
<evidence type="ECO:0000256" key="2">
    <source>
        <dbReference type="ARBA" id="ARBA00022475"/>
    </source>
</evidence>
<dbReference type="GO" id="GO:0016787">
    <property type="term" value="F:hydrolase activity"/>
    <property type="evidence" value="ECO:0007669"/>
    <property type="project" value="UniProtKB-KW"/>
</dbReference>
<dbReference type="GO" id="GO:0016757">
    <property type="term" value="F:glycosyltransferase activity"/>
    <property type="evidence" value="ECO:0007669"/>
    <property type="project" value="UniProtKB-KW"/>
</dbReference>
<dbReference type="InterPro" id="IPR029044">
    <property type="entry name" value="Nucleotide-diphossugar_trans"/>
</dbReference>
<keyword evidence="2" id="KW-1003">Cell membrane</keyword>
<keyword evidence="7" id="KW-0378">Hydrolase</keyword>
<keyword evidence="5" id="KW-0472">Membrane</keyword>
<dbReference type="InterPro" id="IPR001173">
    <property type="entry name" value="Glyco_trans_2-like"/>
</dbReference>
<dbReference type="NCBIfam" id="TIGR04283">
    <property type="entry name" value="glyco_like_mftF"/>
    <property type="match status" value="1"/>
</dbReference>
<evidence type="ECO:0000256" key="5">
    <source>
        <dbReference type="ARBA" id="ARBA00023136"/>
    </source>
</evidence>
<accession>A0A5J4IM66</accession>
<feature type="domain" description="Glycosyltransferase 2-like" evidence="6">
    <location>
        <begin position="24"/>
        <end position="157"/>
    </location>
</feature>
<comment type="caution">
    <text evidence="7">The sequence shown here is derived from an EMBL/GenBank/DDBJ whole genome shotgun (WGS) entry which is preliminary data.</text>
</comment>
<evidence type="ECO:0000313" key="7">
    <source>
        <dbReference type="EMBL" id="GER58225.1"/>
    </source>
</evidence>
<dbReference type="SUPFAM" id="SSF53448">
    <property type="entry name" value="Nucleotide-diphospho-sugar transferases"/>
    <property type="match status" value="1"/>
</dbReference>
<dbReference type="PANTHER" id="PTHR43646">
    <property type="entry name" value="GLYCOSYLTRANSFERASE"/>
    <property type="match status" value="1"/>
</dbReference>
<organism evidence="7 8">
    <name type="scientific">Patiriisocius marinus</name>
    <dbReference type="NCBI Taxonomy" id="1397112"/>
    <lineage>
        <taxon>Bacteria</taxon>
        <taxon>Pseudomonadati</taxon>
        <taxon>Bacteroidota</taxon>
        <taxon>Flavobacteriia</taxon>
        <taxon>Flavobacteriales</taxon>
        <taxon>Flavobacteriaceae</taxon>
        <taxon>Patiriisocius</taxon>
    </lineage>
</organism>
<keyword evidence="3" id="KW-0328">Glycosyltransferase</keyword>
<evidence type="ECO:0000256" key="1">
    <source>
        <dbReference type="ARBA" id="ARBA00004236"/>
    </source>
</evidence>
<dbReference type="GO" id="GO:0005886">
    <property type="term" value="C:plasma membrane"/>
    <property type="evidence" value="ECO:0007669"/>
    <property type="project" value="UniProtKB-SubCell"/>
</dbReference>
<evidence type="ECO:0000256" key="4">
    <source>
        <dbReference type="ARBA" id="ARBA00022679"/>
    </source>
</evidence>
<dbReference type="Proteomes" id="UP000326509">
    <property type="component" value="Unassembled WGS sequence"/>
</dbReference>